<feature type="region of interest" description="Disordered" evidence="1">
    <location>
        <begin position="46"/>
        <end position="68"/>
    </location>
</feature>
<comment type="caution">
    <text evidence="2">The sequence shown here is derived from an EMBL/GenBank/DDBJ whole genome shotgun (WGS) entry which is preliminary data.</text>
</comment>
<feature type="compositionally biased region" description="Gly residues" evidence="1">
    <location>
        <begin position="13"/>
        <end position="26"/>
    </location>
</feature>
<name>A0A9N9A7D7_9GLOM</name>
<evidence type="ECO:0000313" key="2">
    <source>
        <dbReference type="EMBL" id="CAG8521881.1"/>
    </source>
</evidence>
<gene>
    <name evidence="2" type="ORF">AGERDE_LOCUS5279</name>
</gene>
<accession>A0A9N9A7D7</accession>
<dbReference type="Proteomes" id="UP000789831">
    <property type="component" value="Unassembled WGS sequence"/>
</dbReference>
<feature type="compositionally biased region" description="Polar residues" evidence="1">
    <location>
        <begin position="1"/>
        <end position="10"/>
    </location>
</feature>
<dbReference type="EMBL" id="CAJVPL010000694">
    <property type="protein sequence ID" value="CAG8521881.1"/>
    <property type="molecule type" value="Genomic_DNA"/>
</dbReference>
<sequence length="103" mass="11089">MKSKNNSCYDNDTGGGNNNGCGGGNGKNNNVTFSAEYNLPAQQTVQKTTGTECNDNGSNSQTKIQNKVPIKTNTNPIVSIKYLISTLQTSSQHPLQPLWMILP</sequence>
<organism evidence="2 3">
    <name type="scientific">Ambispora gerdemannii</name>
    <dbReference type="NCBI Taxonomy" id="144530"/>
    <lineage>
        <taxon>Eukaryota</taxon>
        <taxon>Fungi</taxon>
        <taxon>Fungi incertae sedis</taxon>
        <taxon>Mucoromycota</taxon>
        <taxon>Glomeromycotina</taxon>
        <taxon>Glomeromycetes</taxon>
        <taxon>Archaeosporales</taxon>
        <taxon>Ambisporaceae</taxon>
        <taxon>Ambispora</taxon>
    </lineage>
</organism>
<evidence type="ECO:0000256" key="1">
    <source>
        <dbReference type="SAM" id="MobiDB-lite"/>
    </source>
</evidence>
<keyword evidence="3" id="KW-1185">Reference proteome</keyword>
<protein>
    <submittedName>
        <fullName evidence="2">12606_t:CDS:1</fullName>
    </submittedName>
</protein>
<dbReference type="AlphaFoldDB" id="A0A9N9A7D7"/>
<reference evidence="2" key="1">
    <citation type="submission" date="2021-06" db="EMBL/GenBank/DDBJ databases">
        <authorList>
            <person name="Kallberg Y."/>
            <person name="Tangrot J."/>
            <person name="Rosling A."/>
        </authorList>
    </citation>
    <scope>NUCLEOTIDE SEQUENCE</scope>
    <source>
        <strain evidence="2">MT106</strain>
    </source>
</reference>
<proteinExistence type="predicted"/>
<feature type="region of interest" description="Disordered" evidence="1">
    <location>
        <begin position="1"/>
        <end position="29"/>
    </location>
</feature>
<evidence type="ECO:0000313" key="3">
    <source>
        <dbReference type="Proteomes" id="UP000789831"/>
    </source>
</evidence>